<protein>
    <submittedName>
        <fullName evidence="3">CYFA0S10e04192g1_1</fullName>
    </submittedName>
</protein>
<evidence type="ECO:0000256" key="1">
    <source>
        <dbReference type="ARBA" id="ARBA00038454"/>
    </source>
</evidence>
<dbReference type="PhylomeDB" id="A0A061AZ54"/>
<dbReference type="FunFam" id="3.30.450.40:FF:000008">
    <property type="entry name" value="GAF domain-containing proteins"/>
    <property type="match status" value="1"/>
</dbReference>
<dbReference type="Pfam" id="PF01590">
    <property type="entry name" value="GAF"/>
    <property type="match status" value="1"/>
</dbReference>
<proteinExistence type="inferred from homology"/>
<dbReference type="GO" id="GO:0033745">
    <property type="term" value="F:L-methionine-(R)-S-oxide reductase activity"/>
    <property type="evidence" value="ECO:0007669"/>
    <property type="project" value="TreeGrafter"/>
</dbReference>
<dbReference type="PROSITE" id="PS01320">
    <property type="entry name" value="UPF0067"/>
    <property type="match status" value="1"/>
</dbReference>
<dbReference type="PANTHER" id="PTHR21021">
    <property type="entry name" value="GAF/PUTATIVE CYTOSKELETAL PROTEIN"/>
    <property type="match status" value="1"/>
</dbReference>
<name>A0A061AZ54_CYBFA</name>
<dbReference type="InterPro" id="IPR000614">
    <property type="entry name" value="FRMsr_CS"/>
</dbReference>
<evidence type="ECO:0000259" key="2">
    <source>
        <dbReference type="Pfam" id="PF01590"/>
    </source>
</evidence>
<dbReference type="VEuPathDB" id="FungiDB:BON22_1314"/>
<dbReference type="AlphaFoldDB" id="A0A061AZ54"/>
<dbReference type="PANTHER" id="PTHR21021:SF15">
    <property type="entry name" value="FREE METHIONINE-R-SULFOXIDE REDUCTASE"/>
    <property type="match status" value="1"/>
</dbReference>
<dbReference type="OrthoDB" id="15735at2759"/>
<accession>A0A061AZ54</accession>
<sequence>MANDNEHHASYANFTTSSRRETLEQVLLSYEALSDGQDNWVCNLSNASSLIWHAYHSLPLNINWAGFYVQDPKDESQLILGPFQGKVACQTIKIGKGVCGTAAGSKETQVVPDVEKFPGHIACDGETKSEIVVPIVDASGVVRGVIDIDCLEYEGFGEVDKELLEKLAQWIAKTNAW</sequence>
<reference evidence="3" key="1">
    <citation type="journal article" date="2014" name="Genome Announc.">
        <title>Genome sequence of the yeast Cyberlindnera fabianii (Hansenula fabianii).</title>
        <authorList>
            <person name="Freel K.C."/>
            <person name="Sarilar V."/>
            <person name="Neuveglise C."/>
            <person name="Devillers H."/>
            <person name="Friedrich A."/>
            <person name="Schacherer J."/>
        </authorList>
    </citation>
    <scope>NUCLEOTIDE SEQUENCE</scope>
    <source>
        <strain evidence="3">YJS4271</strain>
    </source>
</reference>
<organism evidence="3">
    <name type="scientific">Cyberlindnera fabianii</name>
    <name type="common">Yeast</name>
    <name type="synonym">Hansenula fabianii</name>
    <dbReference type="NCBI Taxonomy" id="36022"/>
    <lineage>
        <taxon>Eukaryota</taxon>
        <taxon>Fungi</taxon>
        <taxon>Dikarya</taxon>
        <taxon>Ascomycota</taxon>
        <taxon>Saccharomycotina</taxon>
        <taxon>Saccharomycetes</taxon>
        <taxon>Phaffomycetales</taxon>
        <taxon>Phaffomycetaceae</taxon>
        <taxon>Cyberlindnera</taxon>
    </lineage>
</organism>
<dbReference type="InterPro" id="IPR003018">
    <property type="entry name" value="GAF"/>
</dbReference>
<dbReference type="InterPro" id="IPR051330">
    <property type="entry name" value="Phosphatase_reg/MetRdx"/>
</dbReference>
<dbReference type="EMBL" id="LK052895">
    <property type="protein sequence ID" value="CDR42951.1"/>
    <property type="molecule type" value="Genomic_DNA"/>
</dbReference>
<dbReference type="Gene3D" id="3.30.450.40">
    <property type="match status" value="1"/>
</dbReference>
<dbReference type="InterPro" id="IPR029016">
    <property type="entry name" value="GAF-like_dom_sf"/>
</dbReference>
<evidence type="ECO:0000313" key="3">
    <source>
        <dbReference type="EMBL" id="CDR42951.1"/>
    </source>
</evidence>
<comment type="similarity">
    <text evidence="1">Belongs to the free Met sulfoxide reductase family.</text>
</comment>
<feature type="domain" description="GAF" evidence="2">
    <location>
        <begin position="67"/>
        <end position="173"/>
    </location>
</feature>
<dbReference type="GO" id="GO:0005829">
    <property type="term" value="C:cytosol"/>
    <property type="evidence" value="ECO:0007669"/>
    <property type="project" value="TreeGrafter"/>
</dbReference>
<gene>
    <name evidence="3" type="ORF">CYFA0S_10e04192g</name>
</gene>
<dbReference type="SUPFAM" id="SSF55781">
    <property type="entry name" value="GAF domain-like"/>
    <property type="match status" value="1"/>
</dbReference>